<reference evidence="9 10" key="1">
    <citation type="submission" date="2012-09" db="EMBL/GenBank/DDBJ databases">
        <title>Draft Genome Sequences of 6 Strains from Genus Thauera.</title>
        <authorList>
            <person name="Liu B."/>
            <person name="Shapleigh J.P."/>
            <person name="Frostegard A.H."/>
        </authorList>
    </citation>
    <scope>NUCLEOTIDE SEQUENCE [LARGE SCALE GENOMIC DNA]</scope>
    <source>
        <strain evidence="9 10">S2</strain>
    </source>
</reference>
<evidence type="ECO:0000313" key="10">
    <source>
        <dbReference type="Proteomes" id="UP000013042"/>
    </source>
</evidence>
<dbReference type="PANTHER" id="PTHR46098">
    <property type="entry name" value="TRNA (CYTOSINE(38)-C(5))-METHYLTRANSFERASE"/>
    <property type="match status" value="1"/>
</dbReference>
<name>N6YNY9_THASP</name>
<evidence type="ECO:0000313" key="9">
    <source>
        <dbReference type="EMBL" id="ENO84077.1"/>
    </source>
</evidence>
<dbReference type="PRINTS" id="PR00105">
    <property type="entry name" value="C5METTRFRASE"/>
</dbReference>
<gene>
    <name evidence="9" type="ORF">C665_14233</name>
</gene>
<dbReference type="InterPro" id="IPR029063">
    <property type="entry name" value="SAM-dependent_MTases_sf"/>
</dbReference>
<dbReference type="InterPro" id="IPR001525">
    <property type="entry name" value="C5_MeTfrase"/>
</dbReference>
<dbReference type="EMBL" id="AMXD01000099">
    <property type="protein sequence ID" value="ENO84077.1"/>
    <property type="molecule type" value="Genomic_DNA"/>
</dbReference>
<dbReference type="REBASE" id="61977">
    <property type="entry name" value="M.TspS2ORFJP"/>
</dbReference>
<comment type="caution">
    <text evidence="9">The sequence shown here is derived from an EMBL/GenBank/DDBJ whole genome shotgun (WGS) entry which is preliminary data.</text>
</comment>
<proteinExistence type="inferred from homology"/>
<evidence type="ECO:0000256" key="6">
    <source>
        <dbReference type="PROSITE-ProRule" id="PRU01016"/>
    </source>
</evidence>
<dbReference type="PROSITE" id="PS51679">
    <property type="entry name" value="SAM_MT_C5"/>
    <property type="match status" value="1"/>
</dbReference>
<dbReference type="GO" id="GO:0009307">
    <property type="term" value="P:DNA restriction-modification system"/>
    <property type="evidence" value="ECO:0007669"/>
    <property type="project" value="UniProtKB-KW"/>
</dbReference>
<keyword evidence="3 6" id="KW-0949">S-adenosyl-L-methionine</keyword>
<comment type="similarity">
    <text evidence="6 7">Belongs to the class I-like SAM-binding methyltransferase superfamily. C5-methyltransferase family.</text>
</comment>
<keyword evidence="4" id="KW-0680">Restriction system</keyword>
<dbReference type="NCBIfam" id="TIGR00675">
    <property type="entry name" value="dcm"/>
    <property type="match status" value="1"/>
</dbReference>
<dbReference type="PANTHER" id="PTHR46098:SF1">
    <property type="entry name" value="TRNA (CYTOSINE(38)-C(5))-METHYLTRANSFERASE"/>
    <property type="match status" value="1"/>
</dbReference>
<organism evidence="9 10">
    <name type="scientific">Thauera aminoaromatica S2</name>
    <dbReference type="NCBI Taxonomy" id="1234381"/>
    <lineage>
        <taxon>Bacteria</taxon>
        <taxon>Pseudomonadati</taxon>
        <taxon>Pseudomonadota</taxon>
        <taxon>Betaproteobacteria</taxon>
        <taxon>Rhodocyclales</taxon>
        <taxon>Zoogloeaceae</taxon>
        <taxon>Thauera</taxon>
    </lineage>
</organism>
<dbReference type="Pfam" id="PF00145">
    <property type="entry name" value="DNA_methylase"/>
    <property type="match status" value="1"/>
</dbReference>
<evidence type="ECO:0000256" key="4">
    <source>
        <dbReference type="ARBA" id="ARBA00022747"/>
    </source>
</evidence>
<dbReference type="GO" id="GO:0003886">
    <property type="term" value="F:DNA (cytosine-5-)-methyltransferase activity"/>
    <property type="evidence" value="ECO:0007669"/>
    <property type="project" value="UniProtKB-EC"/>
</dbReference>
<dbReference type="Proteomes" id="UP000013042">
    <property type="component" value="Unassembled WGS sequence"/>
</dbReference>
<dbReference type="InterPro" id="IPR050750">
    <property type="entry name" value="C5-MTase"/>
</dbReference>
<accession>N6YNY9</accession>
<dbReference type="Gene3D" id="3.90.120.10">
    <property type="entry name" value="DNA Methylase, subunit A, domain 2"/>
    <property type="match status" value="1"/>
</dbReference>
<dbReference type="SUPFAM" id="SSF53335">
    <property type="entry name" value="S-adenosyl-L-methionine-dependent methyltransferases"/>
    <property type="match status" value="1"/>
</dbReference>
<dbReference type="InterPro" id="IPR018117">
    <property type="entry name" value="C5_DNA_meth_AS"/>
</dbReference>
<evidence type="ECO:0000256" key="3">
    <source>
        <dbReference type="ARBA" id="ARBA00022691"/>
    </source>
</evidence>
<dbReference type="EC" id="2.1.1.37" evidence="8"/>
<feature type="active site" evidence="6">
    <location>
        <position position="73"/>
    </location>
</feature>
<dbReference type="PROSITE" id="PS00094">
    <property type="entry name" value="C5_MTASE_1"/>
    <property type="match status" value="1"/>
</dbReference>
<sequence length="446" mass="50324">MTTFRFIDLFAGLGGFHVALEALGGKCVFAAEIQPHLQSVYEDNFGLKPTGDIRSVVPSEVPDHDVLCAGFPCQAFSKAGDQAGFNCSRQGTLFFDVVAILQEKRPRHFILENVPNLLQHNEGKTYARIKQDLEALGYCVTERKFSPHHFGIPQVRERAYIVGRLGSLAGFAWPEREVQPTDITDVLLDSPDDAKPLSEKTRLCLTVWNRFLELSPPEVDLPSFPIWSMEFGATYPFEETTPYAERARGGAEALSAYLGTHGKPLAGLPLDEQWKTLPSHARTAQEQFPKWKKDFIRANRKFYADNRHWIDPWLPSVKPFVSSHQKFEWNVKGGERNLWKYVIQFRASGVRVKRRTTSPSLVAMTDTQVPIIGWQERYMTPRECAKLQSLGHLKYLPEPQGRAFAALGNAVNAKVVEKVARALLLQPCHSLEERTPPERVTILEAA</sequence>
<evidence type="ECO:0000256" key="5">
    <source>
        <dbReference type="ARBA" id="ARBA00047422"/>
    </source>
</evidence>
<evidence type="ECO:0000256" key="8">
    <source>
        <dbReference type="RuleBase" id="RU000417"/>
    </source>
</evidence>
<keyword evidence="2 6" id="KW-0808">Transferase</keyword>
<evidence type="ECO:0000256" key="2">
    <source>
        <dbReference type="ARBA" id="ARBA00022679"/>
    </source>
</evidence>
<dbReference type="AlphaFoldDB" id="N6YNY9"/>
<comment type="catalytic activity">
    <reaction evidence="5 8">
        <text>a 2'-deoxycytidine in DNA + S-adenosyl-L-methionine = a 5-methyl-2'-deoxycytidine in DNA + S-adenosyl-L-homocysteine + H(+)</text>
        <dbReference type="Rhea" id="RHEA:13681"/>
        <dbReference type="Rhea" id="RHEA-COMP:11369"/>
        <dbReference type="Rhea" id="RHEA-COMP:11370"/>
        <dbReference type="ChEBI" id="CHEBI:15378"/>
        <dbReference type="ChEBI" id="CHEBI:57856"/>
        <dbReference type="ChEBI" id="CHEBI:59789"/>
        <dbReference type="ChEBI" id="CHEBI:85452"/>
        <dbReference type="ChEBI" id="CHEBI:85454"/>
        <dbReference type="EC" id="2.1.1.37"/>
    </reaction>
</comment>
<dbReference type="RefSeq" id="WP_004315512.1">
    <property type="nucleotide sequence ID" value="NZ_AMXD01000099.1"/>
</dbReference>
<evidence type="ECO:0000256" key="1">
    <source>
        <dbReference type="ARBA" id="ARBA00022603"/>
    </source>
</evidence>
<dbReference type="GO" id="GO:0032259">
    <property type="term" value="P:methylation"/>
    <property type="evidence" value="ECO:0007669"/>
    <property type="project" value="UniProtKB-KW"/>
</dbReference>
<keyword evidence="1 6" id="KW-0489">Methyltransferase</keyword>
<evidence type="ECO:0000256" key="7">
    <source>
        <dbReference type="RuleBase" id="RU000416"/>
    </source>
</evidence>
<dbReference type="Gene3D" id="3.40.50.150">
    <property type="entry name" value="Vaccinia Virus protein VP39"/>
    <property type="match status" value="1"/>
</dbReference>
<protein>
    <recommendedName>
        <fullName evidence="8">Cytosine-specific methyltransferase</fullName>
        <ecNumber evidence="8">2.1.1.37</ecNumber>
    </recommendedName>
</protein>